<dbReference type="Pfam" id="PF00989">
    <property type="entry name" value="PAS"/>
    <property type="match status" value="1"/>
</dbReference>
<dbReference type="InterPro" id="IPR035965">
    <property type="entry name" value="PAS-like_dom_sf"/>
</dbReference>
<evidence type="ECO:0000256" key="5">
    <source>
        <dbReference type="ARBA" id="ARBA00023163"/>
    </source>
</evidence>
<feature type="domain" description="PAS" evidence="8">
    <location>
        <begin position="1"/>
        <end position="68"/>
    </location>
</feature>
<dbReference type="Pfam" id="PF08447">
    <property type="entry name" value="PAS_3"/>
    <property type="match status" value="1"/>
</dbReference>
<dbReference type="InterPro" id="IPR013655">
    <property type="entry name" value="PAS_fold_3"/>
</dbReference>
<dbReference type="STRING" id="75743.A0A401PG77"/>
<reference evidence="9 10" key="1">
    <citation type="journal article" date="2018" name="Nat. Ecol. Evol.">
        <title>Shark genomes provide insights into elasmobranch evolution and the origin of vertebrates.</title>
        <authorList>
            <person name="Hara Y"/>
            <person name="Yamaguchi K"/>
            <person name="Onimaru K"/>
            <person name="Kadota M"/>
            <person name="Koyanagi M"/>
            <person name="Keeley SD"/>
            <person name="Tatsumi K"/>
            <person name="Tanaka K"/>
            <person name="Motone F"/>
            <person name="Kageyama Y"/>
            <person name="Nozu R"/>
            <person name="Adachi N"/>
            <person name="Nishimura O"/>
            <person name="Nakagawa R"/>
            <person name="Tanegashima C"/>
            <person name="Kiyatake I"/>
            <person name="Matsumoto R"/>
            <person name="Murakumo K"/>
            <person name="Nishida K"/>
            <person name="Terakita A"/>
            <person name="Kuratani S"/>
            <person name="Sato K"/>
            <person name="Hyodo S Kuraku.S."/>
        </authorList>
    </citation>
    <scope>NUCLEOTIDE SEQUENCE [LARGE SCALE GENOMIC DNA]</scope>
</reference>
<keyword evidence="2" id="KW-0805">Transcription regulation</keyword>
<dbReference type="SMART" id="SM00091">
    <property type="entry name" value="PAS"/>
    <property type="match status" value="2"/>
</dbReference>
<keyword evidence="10" id="KW-1185">Reference proteome</keyword>
<dbReference type="InterPro" id="IPR039091">
    <property type="entry name" value="AHR/AHRR"/>
</dbReference>
<proteinExistence type="predicted"/>
<keyword evidence="3" id="KW-0238">DNA-binding</keyword>
<evidence type="ECO:0000256" key="3">
    <source>
        <dbReference type="ARBA" id="ARBA00023125"/>
    </source>
</evidence>
<accession>A0A401PG77</accession>
<dbReference type="OMA" id="LLYEGNC"/>
<evidence type="ECO:0000256" key="4">
    <source>
        <dbReference type="ARBA" id="ARBA00023159"/>
    </source>
</evidence>
<evidence type="ECO:0000313" key="10">
    <source>
        <dbReference type="Proteomes" id="UP000288216"/>
    </source>
</evidence>
<evidence type="ECO:0000256" key="6">
    <source>
        <dbReference type="ARBA" id="ARBA00023242"/>
    </source>
</evidence>
<dbReference type="Gene3D" id="3.30.450.20">
    <property type="entry name" value="PAS domain"/>
    <property type="match status" value="2"/>
</dbReference>
<comment type="subcellular location">
    <subcellularLocation>
        <location evidence="1">Nucleus</location>
    </subcellularLocation>
</comment>
<dbReference type="GO" id="GO:0005634">
    <property type="term" value="C:nucleus"/>
    <property type="evidence" value="ECO:0007669"/>
    <property type="project" value="UniProtKB-SubCell"/>
</dbReference>
<dbReference type="PROSITE" id="PS50112">
    <property type="entry name" value="PAS"/>
    <property type="match status" value="1"/>
</dbReference>
<keyword evidence="6" id="KW-0539">Nucleus</keyword>
<feature type="compositionally biased region" description="Polar residues" evidence="7">
    <location>
        <begin position="913"/>
        <end position="922"/>
    </location>
</feature>
<protein>
    <recommendedName>
        <fullName evidence="8">PAS domain-containing protein</fullName>
    </recommendedName>
</protein>
<dbReference type="FunFam" id="3.30.450.20:FF:000019">
    <property type="entry name" value="Aryl hydrocarbon receptor 1"/>
    <property type="match status" value="1"/>
</dbReference>
<dbReference type="GO" id="GO:0034751">
    <property type="term" value="C:aryl hydrocarbon receptor complex"/>
    <property type="evidence" value="ECO:0007669"/>
    <property type="project" value="TreeGrafter"/>
</dbReference>
<dbReference type="InterPro" id="IPR013767">
    <property type="entry name" value="PAS_fold"/>
</dbReference>
<keyword evidence="4" id="KW-0010">Activator</keyword>
<evidence type="ECO:0000256" key="7">
    <source>
        <dbReference type="SAM" id="MobiDB-lite"/>
    </source>
</evidence>
<dbReference type="PANTHER" id="PTHR10649:SF9">
    <property type="entry name" value="ARYL HYDROCARBON RECEPTOR"/>
    <property type="match status" value="1"/>
</dbReference>
<feature type="region of interest" description="Disordered" evidence="7">
    <location>
        <begin position="639"/>
        <end position="708"/>
    </location>
</feature>
<dbReference type="EMBL" id="BFAA01000426">
    <property type="protein sequence ID" value="GCB72109.1"/>
    <property type="molecule type" value="Genomic_DNA"/>
</dbReference>
<dbReference type="InterPro" id="IPR000014">
    <property type="entry name" value="PAS"/>
</dbReference>
<evidence type="ECO:0000256" key="1">
    <source>
        <dbReference type="ARBA" id="ARBA00004123"/>
    </source>
</evidence>
<gene>
    <name evidence="9" type="ORF">scyTo_0001830</name>
</gene>
<comment type="caution">
    <text evidence="9">The sequence shown here is derived from an EMBL/GenBank/DDBJ whole genome shotgun (WGS) entry which is preliminary data.</text>
</comment>
<dbReference type="CDD" id="cd00130">
    <property type="entry name" value="PAS"/>
    <property type="match status" value="2"/>
</dbReference>
<dbReference type="InterPro" id="IPR001610">
    <property type="entry name" value="PAC"/>
</dbReference>
<dbReference type="AlphaFoldDB" id="A0A401PG77"/>
<sequence>MFMGSLKALSGFVLVITAEGLVFYASSTIQDYLGFHQSDIIHQSVFELIHTEDRAEFCRQLHWALNPASTPESGQLVSGENSLPIPITHYSPEHLPPENSPFLERNFVCRLRCLLDNSSGFLAMNFQGRLKFLYEQNMKGKDGAYIPPQLALFAIATPLQPPSILEIRTKNFIFRTKHKLDFTPVGCDAKGKIVLGYTEAELCMRGSGYQFIHAADMMYCAENHVRMMKTGESGMTVFRLLTKDHGWTWVQANARLGYKNGKPDYIIATQRPLTEEEGEENLQKRTLQLPFNFATGEALLYEGNCSMLGLMDPAVHKSKGNVATAIAESRGQESVDPNSLLGSMLKQDKSIYVSAPSQLQNFILSEDAELSDLFPRNWEEILFGEDNSIGKMEHANCTQQQNPFPAPEENVDDLANNIGSELYNTMKSLDIGLEDFDLIYQDETFLRVNCNETGDISNISLNKDILTYVQESLKKRSDCMYSNCMQQKPVNSSSSCMMQQQPPTQHFQQQQPYQQQQSQMLQSQQQQQPLTPQYQQQQQPSTQQYQQQQQPLTQQYQQQQQPPTQQYQQQQQPSTQQYQQQQQPSTQQYQQQQQPSTQQYQQQQQPLTQQYQQQQQPLTQQYQQQQQLLTQQYQHQQQPTQQYQQQQRPPTQQYRQQQQPLRQRQQRPPTQQYQQQQQPPTRQQQQPPTQQYQQQQQPPTRQQQPEHQLQLCQKMKHMKVNGVFTNWNFGSNQLTNGQEKEFDFSGLDSTASGFQYKSELNATPSACQQDFLLYQQAAAIPAENSNINQTNMPAGGFQTPNYTTVSGLEDYLDCVEQHSEIQDYSAVNPLLDLITPQTCYSGAMSMIPCLTENDLSCMETVQLNPASSGQQPFLAKTQTGFNDGNSNEVYPDIFNNVNYTRVPHDHPREPGSYSDQSSSGFI</sequence>
<dbReference type="GO" id="GO:0004879">
    <property type="term" value="F:nuclear receptor activity"/>
    <property type="evidence" value="ECO:0007669"/>
    <property type="project" value="TreeGrafter"/>
</dbReference>
<dbReference type="GO" id="GO:0006805">
    <property type="term" value="P:xenobiotic metabolic process"/>
    <property type="evidence" value="ECO:0007669"/>
    <property type="project" value="InterPro"/>
</dbReference>
<feature type="region of interest" description="Disordered" evidence="7">
    <location>
        <begin position="900"/>
        <end position="922"/>
    </location>
</feature>
<feature type="region of interest" description="Disordered" evidence="7">
    <location>
        <begin position="493"/>
        <end position="594"/>
    </location>
</feature>
<dbReference type="SMART" id="SM00086">
    <property type="entry name" value="PAC"/>
    <property type="match status" value="1"/>
</dbReference>
<dbReference type="PANTHER" id="PTHR10649">
    <property type="entry name" value="ARYL HYDROCARBON RECEPTOR"/>
    <property type="match status" value="1"/>
</dbReference>
<keyword evidence="5" id="KW-0804">Transcription</keyword>
<dbReference type="SUPFAM" id="SSF55785">
    <property type="entry name" value="PYP-like sensor domain (PAS domain)"/>
    <property type="match status" value="2"/>
</dbReference>
<name>A0A401PG77_SCYTO</name>
<evidence type="ECO:0000259" key="8">
    <source>
        <dbReference type="PROSITE" id="PS50112"/>
    </source>
</evidence>
<dbReference type="OrthoDB" id="6099906at2759"/>
<evidence type="ECO:0000256" key="2">
    <source>
        <dbReference type="ARBA" id="ARBA00023015"/>
    </source>
</evidence>
<evidence type="ECO:0000313" key="9">
    <source>
        <dbReference type="EMBL" id="GCB72109.1"/>
    </source>
</evidence>
<dbReference type="FunFam" id="3.30.450.20:FF:000035">
    <property type="entry name" value="Aryl hydrocarbon receptor"/>
    <property type="match status" value="1"/>
</dbReference>
<organism evidence="9 10">
    <name type="scientific">Scyliorhinus torazame</name>
    <name type="common">Cloudy catshark</name>
    <name type="synonym">Catulus torazame</name>
    <dbReference type="NCBI Taxonomy" id="75743"/>
    <lineage>
        <taxon>Eukaryota</taxon>
        <taxon>Metazoa</taxon>
        <taxon>Chordata</taxon>
        <taxon>Craniata</taxon>
        <taxon>Vertebrata</taxon>
        <taxon>Chondrichthyes</taxon>
        <taxon>Elasmobranchii</taxon>
        <taxon>Galeomorphii</taxon>
        <taxon>Galeoidea</taxon>
        <taxon>Carcharhiniformes</taxon>
        <taxon>Scyliorhinidae</taxon>
        <taxon>Scyliorhinus</taxon>
    </lineage>
</organism>
<dbReference type="Proteomes" id="UP000288216">
    <property type="component" value="Unassembled WGS sequence"/>
</dbReference>
<dbReference type="GO" id="GO:0000976">
    <property type="term" value="F:transcription cis-regulatory region binding"/>
    <property type="evidence" value="ECO:0007669"/>
    <property type="project" value="TreeGrafter"/>
</dbReference>